<dbReference type="OrthoDB" id="538607at2759"/>
<keyword evidence="3" id="KW-1185">Reference proteome</keyword>
<dbReference type="GO" id="GO:0004674">
    <property type="term" value="F:protein serine/threonine kinase activity"/>
    <property type="evidence" value="ECO:0007669"/>
    <property type="project" value="TreeGrafter"/>
</dbReference>
<evidence type="ECO:0000313" key="3">
    <source>
        <dbReference type="Proteomes" id="UP000518752"/>
    </source>
</evidence>
<dbReference type="InterPro" id="IPR000719">
    <property type="entry name" value="Prot_kinase_dom"/>
</dbReference>
<dbReference type="InterPro" id="IPR051681">
    <property type="entry name" value="Ser/Thr_Kinases-Pseudokinases"/>
</dbReference>
<accession>A0A8H5FUL4</accession>
<name>A0A8H5FUL4_9AGAR</name>
<evidence type="ECO:0000259" key="1">
    <source>
        <dbReference type="PROSITE" id="PS50011"/>
    </source>
</evidence>
<dbReference type="EMBL" id="JAACJN010000310">
    <property type="protein sequence ID" value="KAF5349302.1"/>
    <property type="molecule type" value="Genomic_DNA"/>
</dbReference>
<dbReference type="Proteomes" id="UP000518752">
    <property type="component" value="Unassembled WGS sequence"/>
</dbReference>
<dbReference type="AlphaFoldDB" id="A0A8H5FUL4"/>
<dbReference type="PROSITE" id="PS00109">
    <property type="entry name" value="PROTEIN_KINASE_TYR"/>
    <property type="match status" value="1"/>
</dbReference>
<dbReference type="InterPro" id="IPR001245">
    <property type="entry name" value="Ser-Thr/Tyr_kinase_cat_dom"/>
</dbReference>
<sequence length="327" mass="36565">MANIYEFLNTTGCLPTIARFLIVLCSFSIELAQTFVVIATNYMHDPSDCLLHKERVVLSGEQAVSLETLPDRFNAWSSTYRGIYRGQCVAVKVWRGEGLSIPSKERTDFFRKLEREIIGWQAISHTNIATVYGLAFTFANLPSLVTNYYPNGNINDYLSKNPTEEKNKLLIGVASGLQYLHQLNPPVSHGDVRGSNIFIADNGDPVLCDLGLSQLPTPPDWTIPSDDGTRWMAPEVMDPRSSYSNSGELESFTAPMSDVYSFGMTVMEVHTYREHSLPYAPILRWSGARRDEGHSTYAAKFRLLSNSHRRIVASYSKLLVTGPPAQT</sequence>
<dbReference type="InterPro" id="IPR011009">
    <property type="entry name" value="Kinase-like_dom_sf"/>
</dbReference>
<evidence type="ECO:0000313" key="2">
    <source>
        <dbReference type="EMBL" id="KAF5349302.1"/>
    </source>
</evidence>
<gene>
    <name evidence="2" type="ORF">D9757_014725</name>
</gene>
<proteinExistence type="predicted"/>
<comment type="caution">
    <text evidence="2">The sequence shown here is derived from an EMBL/GenBank/DDBJ whole genome shotgun (WGS) entry which is preliminary data.</text>
</comment>
<reference evidence="2 3" key="1">
    <citation type="journal article" date="2020" name="ISME J.">
        <title>Uncovering the hidden diversity of litter-decomposition mechanisms in mushroom-forming fungi.</title>
        <authorList>
            <person name="Floudas D."/>
            <person name="Bentzer J."/>
            <person name="Ahren D."/>
            <person name="Johansson T."/>
            <person name="Persson P."/>
            <person name="Tunlid A."/>
        </authorList>
    </citation>
    <scope>NUCLEOTIDE SEQUENCE [LARGE SCALE GENOMIC DNA]</scope>
    <source>
        <strain evidence="2 3">CBS 406.79</strain>
    </source>
</reference>
<dbReference type="Gene3D" id="1.10.510.10">
    <property type="entry name" value="Transferase(Phosphotransferase) domain 1"/>
    <property type="match status" value="1"/>
</dbReference>
<feature type="domain" description="Protein kinase" evidence="1">
    <location>
        <begin position="51"/>
        <end position="327"/>
    </location>
</feature>
<organism evidence="2 3">
    <name type="scientific">Collybiopsis confluens</name>
    <dbReference type="NCBI Taxonomy" id="2823264"/>
    <lineage>
        <taxon>Eukaryota</taxon>
        <taxon>Fungi</taxon>
        <taxon>Dikarya</taxon>
        <taxon>Basidiomycota</taxon>
        <taxon>Agaricomycotina</taxon>
        <taxon>Agaricomycetes</taxon>
        <taxon>Agaricomycetidae</taxon>
        <taxon>Agaricales</taxon>
        <taxon>Marasmiineae</taxon>
        <taxon>Omphalotaceae</taxon>
        <taxon>Collybiopsis</taxon>
    </lineage>
</organism>
<protein>
    <recommendedName>
        <fullName evidence="1">Protein kinase domain-containing protein</fullName>
    </recommendedName>
</protein>
<dbReference type="PROSITE" id="PS50011">
    <property type="entry name" value="PROTEIN_KINASE_DOM"/>
    <property type="match status" value="1"/>
</dbReference>
<dbReference type="SUPFAM" id="SSF56112">
    <property type="entry name" value="Protein kinase-like (PK-like)"/>
    <property type="match status" value="1"/>
</dbReference>
<dbReference type="InterPro" id="IPR008266">
    <property type="entry name" value="Tyr_kinase_AS"/>
</dbReference>
<dbReference type="GO" id="GO:0005524">
    <property type="term" value="F:ATP binding"/>
    <property type="evidence" value="ECO:0007669"/>
    <property type="project" value="InterPro"/>
</dbReference>
<dbReference type="PANTHER" id="PTHR44329">
    <property type="entry name" value="SERINE/THREONINE-PROTEIN KINASE TNNI3K-RELATED"/>
    <property type="match status" value="1"/>
</dbReference>
<dbReference type="PANTHER" id="PTHR44329:SF214">
    <property type="entry name" value="PROTEIN KINASE DOMAIN-CONTAINING PROTEIN"/>
    <property type="match status" value="1"/>
</dbReference>
<dbReference type="Pfam" id="PF07714">
    <property type="entry name" value="PK_Tyr_Ser-Thr"/>
    <property type="match status" value="1"/>
</dbReference>